<dbReference type="EMBL" id="KI913956">
    <property type="protein sequence ID" value="ETW05955.1"/>
    <property type="molecule type" value="Genomic_DNA"/>
</dbReference>
<accession>A0A024UIG1</accession>
<reference evidence="2" key="1">
    <citation type="submission" date="2013-12" db="EMBL/GenBank/DDBJ databases">
        <title>The Genome Sequence of Aphanomyces invadans NJM9701.</title>
        <authorList>
            <consortium name="The Broad Institute Genomics Platform"/>
            <person name="Russ C."/>
            <person name="Tyler B."/>
            <person name="van West P."/>
            <person name="Dieguez-Uribeondo J."/>
            <person name="Young S.K."/>
            <person name="Zeng Q."/>
            <person name="Gargeya S."/>
            <person name="Fitzgerald M."/>
            <person name="Abouelleil A."/>
            <person name="Alvarado L."/>
            <person name="Chapman S.B."/>
            <person name="Gainer-Dewar J."/>
            <person name="Goldberg J."/>
            <person name="Griggs A."/>
            <person name="Gujja S."/>
            <person name="Hansen M."/>
            <person name="Howarth C."/>
            <person name="Imamovic A."/>
            <person name="Ireland A."/>
            <person name="Larimer J."/>
            <person name="McCowan C."/>
            <person name="Murphy C."/>
            <person name="Pearson M."/>
            <person name="Poon T.W."/>
            <person name="Priest M."/>
            <person name="Roberts A."/>
            <person name="Saif S."/>
            <person name="Shea T."/>
            <person name="Sykes S."/>
            <person name="Wortman J."/>
            <person name="Nusbaum C."/>
            <person name="Birren B."/>
        </authorList>
    </citation>
    <scope>NUCLEOTIDE SEQUENCE [LARGE SCALE GENOMIC DNA]</scope>
    <source>
        <strain evidence="2">NJM9701</strain>
    </source>
</reference>
<gene>
    <name evidence="2" type="ORF">H310_03588</name>
</gene>
<evidence type="ECO:0000256" key="1">
    <source>
        <dbReference type="SAM" id="MobiDB-lite"/>
    </source>
</evidence>
<dbReference type="RefSeq" id="XP_008865732.1">
    <property type="nucleotide sequence ID" value="XM_008867510.1"/>
</dbReference>
<name>A0A024UIG1_9STRA</name>
<dbReference type="GeneID" id="20080638"/>
<proteinExistence type="predicted"/>
<feature type="region of interest" description="Disordered" evidence="1">
    <location>
        <begin position="28"/>
        <end position="49"/>
    </location>
</feature>
<sequence>MTLYEYNSTATSGRIVDATERHVVGHVQAEQNDDLDVHEPTDSDADDVEPEVRRDHILFEWSQILSSGSGTNQSDDDIEVEEILDHGQIQENVPNWPQEPTTANLMGLRGIKNH</sequence>
<dbReference type="VEuPathDB" id="FungiDB:H310_03588"/>
<organism evidence="2">
    <name type="scientific">Aphanomyces invadans</name>
    <dbReference type="NCBI Taxonomy" id="157072"/>
    <lineage>
        <taxon>Eukaryota</taxon>
        <taxon>Sar</taxon>
        <taxon>Stramenopiles</taxon>
        <taxon>Oomycota</taxon>
        <taxon>Saprolegniomycetes</taxon>
        <taxon>Saprolegniales</taxon>
        <taxon>Verrucalvaceae</taxon>
        <taxon>Aphanomyces</taxon>
    </lineage>
</organism>
<protein>
    <submittedName>
        <fullName evidence="2">Uncharacterized protein</fullName>
    </submittedName>
</protein>
<dbReference type="AlphaFoldDB" id="A0A024UIG1"/>
<evidence type="ECO:0000313" key="2">
    <source>
        <dbReference type="EMBL" id="ETW05955.1"/>
    </source>
</evidence>